<dbReference type="InterPro" id="IPR005804">
    <property type="entry name" value="FA_desaturase_dom"/>
</dbReference>
<accession>A0A382XLZ4</accession>
<dbReference type="Pfam" id="PF00487">
    <property type="entry name" value="FA_desaturase"/>
    <property type="match status" value="1"/>
</dbReference>
<name>A0A382XLZ4_9ZZZZ</name>
<evidence type="ECO:0000313" key="2">
    <source>
        <dbReference type="EMBL" id="SVD71481.1"/>
    </source>
</evidence>
<protein>
    <recommendedName>
        <fullName evidence="1">Fatty acid desaturase domain-containing protein</fullName>
    </recommendedName>
</protein>
<evidence type="ECO:0000259" key="1">
    <source>
        <dbReference type="Pfam" id="PF00487"/>
    </source>
</evidence>
<gene>
    <name evidence="2" type="ORF">METZ01_LOCUS424335</name>
</gene>
<reference evidence="2" key="1">
    <citation type="submission" date="2018-05" db="EMBL/GenBank/DDBJ databases">
        <authorList>
            <person name="Lanie J.A."/>
            <person name="Ng W.-L."/>
            <person name="Kazmierczak K.M."/>
            <person name="Andrzejewski T.M."/>
            <person name="Davidsen T.M."/>
            <person name="Wayne K.J."/>
            <person name="Tettelin H."/>
            <person name="Glass J.I."/>
            <person name="Rusch D."/>
            <person name="Podicherti R."/>
            <person name="Tsui H.-C.T."/>
            <person name="Winkler M.E."/>
        </authorList>
    </citation>
    <scope>NUCLEOTIDE SEQUENCE</scope>
</reference>
<dbReference type="GO" id="GO:0006629">
    <property type="term" value="P:lipid metabolic process"/>
    <property type="evidence" value="ECO:0007669"/>
    <property type="project" value="InterPro"/>
</dbReference>
<proteinExistence type="predicted"/>
<organism evidence="2">
    <name type="scientific">marine metagenome</name>
    <dbReference type="NCBI Taxonomy" id="408172"/>
    <lineage>
        <taxon>unclassified sequences</taxon>
        <taxon>metagenomes</taxon>
        <taxon>ecological metagenomes</taxon>
    </lineage>
</organism>
<dbReference type="AlphaFoldDB" id="A0A382XLZ4"/>
<feature type="non-terminal residue" evidence="2">
    <location>
        <position position="1"/>
    </location>
</feature>
<sequence>PFNRPPNIFFDTLNLFFKYRDQFDHIKAILFHTLGKPSPNALLFVPKSHFREMYFNSRIHLLMEFGIISSSIIFQSWLPLLLITLPRFYGGLLHNLCSSAQHTGYPMNVYDHRCNTRTVIMNPVLRFFYWNMNYHIEHHLYPSVPFHALKKLHSEIKM</sequence>
<feature type="domain" description="Fatty acid desaturase" evidence="1">
    <location>
        <begin position="41"/>
        <end position="156"/>
    </location>
</feature>
<dbReference type="EMBL" id="UINC01168447">
    <property type="protein sequence ID" value="SVD71481.1"/>
    <property type="molecule type" value="Genomic_DNA"/>
</dbReference>